<protein>
    <submittedName>
        <fullName evidence="6">Extracellular solute-binding protein family 3</fullName>
    </submittedName>
</protein>
<dbReference type="GO" id="GO:0009279">
    <property type="term" value="C:cell outer membrane"/>
    <property type="evidence" value="ECO:0007669"/>
    <property type="project" value="UniProtKB-SubCell"/>
</dbReference>
<dbReference type="Gene3D" id="1.10.530.10">
    <property type="match status" value="1"/>
</dbReference>
<dbReference type="KEGG" id="dbr:Deba_3108"/>
<dbReference type="CAZy" id="GH23">
    <property type="family name" value="Glycoside Hydrolase Family 23"/>
</dbReference>
<keyword evidence="4" id="KW-0472">Membrane</keyword>
<keyword evidence="7" id="KW-1185">Reference proteome</keyword>
<dbReference type="SMART" id="SM00062">
    <property type="entry name" value="PBPb"/>
    <property type="match status" value="1"/>
</dbReference>
<dbReference type="HOGENOM" id="CLU_027494_1_0_7"/>
<dbReference type="CDD" id="cd01009">
    <property type="entry name" value="PBP2_YfhD_N"/>
    <property type="match status" value="1"/>
</dbReference>
<dbReference type="RefSeq" id="WP_013259898.1">
    <property type="nucleotide sequence ID" value="NC_014365.1"/>
</dbReference>
<dbReference type="InterPro" id="IPR023346">
    <property type="entry name" value="Lysozyme-like_dom_sf"/>
</dbReference>
<evidence type="ECO:0000256" key="1">
    <source>
        <dbReference type="ARBA" id="ARBA00004339"/>
    </source>
</evidence>
<dbReference type="GO" id="GO:0009253">
    <property type="term" value="P:peptidoglycan catabolic process"/>
    <property type="evidence" value="ECO:0007669"/>
    <property type="project" value="TreeGrafter"/>
</dbReference>
<evidence type="ECO:0000313" key="6">
    <source>
        <dbReference type="EMBL" id="ADK86461.1"/>
    </source>
</evidence>
<dbReference type="InterPro" id="IPR000189">
    <property type="entry name" value="Transglyc_AS"/>
</dbReference>
<keyword evidence="3" id="KW-0732">Signal</keyword>
<dbReference type="AlphaFoldDB" id="E1QLM6"/>
<dbReference type="STRING" id="644282.Deba_3108"/>
<proteinExistence type="inferred from homology"/>
<dbReference type="SUPFAM" id="SSF53850">
    <property type="entry name" value="Periplasmic binding protein-like II"/>
    <property type="match status" value="1"/>
</dbReference>
<feature type="domain" description="Solute-binding protein family 3/N-terminal" evidence="5">
    <location>
        <begin position="53"/>
        <end position="291"/>
    </location>
</feature>
<name>E1QLM6_DESB2</name>
<evidence type="ECO:0000256" key="3">
    <source>
        <dbReference type="ARBA" id="ARBA00022729"/>
    </source>
</evidence>
<evidence type="ECO:0000313" key="7">
    <source>
        <dbReference type="Proteomes" id="UP000009047"/>
    </source>
</evidence>
<dbReference type="InterPro" id="IPR008258">
    <property type="entry name" value="Transglycosylase_SLT_dom_1"/>
</dbReference>
<evidence type="ECO:0000256" key="4">
    <source>
        <dbReference type="ARBA" id="ARBA00023237"/>
    </source>
</evidence>
<organism evidence="6 7">
    <name type="scientific">Desulfarculus baarsii (strain ATCC 33931 / DSM 2075 / LMG 7858 / VKM B-1802 / 2st14)</name>
    <dbReference type="NCBI Taxonomy" id="644282"/>
    <lineage>
        <taxon>Bacteria</taxon>
        <taxon>Pseudomonadati</taxon>
        <taxon>Thermodesulfobacteriota</taxon>
        <taxon>Desulfarculia</taxon>
        <taxon>Desulfarculales</taxon>
        <taxon>Desulfarculaceae</taxon>
        <taxon>Desulfarculus</taxon>
    </lineage>
</organism>
<keyword evidence="4" id="KW-0998">Cell outer membrane</keyword>
<dbReference type="OrthoDB" id="9801695at2"/>
<dbReference type="Pfam" id="PF00497">
    <property type="entry name" value="SBP_bac_3"/>
    <property type="match status" value="1"/>
</dbReference>
<evidence type="ECO:0000259" key="5">
    <source>
        <dbReference type="SMART" id="SM00062"/>
    </source>
</evidence>
<dbReference type="Gene3D" id="3.40.190.10">
    <property type="entry name" value="Periplasmic binding protein-like II"/>
    <property type="match status" value="2"/>
</dbReference>
<dbReference type="Pfam" id="PF01464">
    <property type="entry name" value="SLT"/>
    <property type="match status" value="1"/>
</dbReference>
<evidence type="ECO:0000256" key="2">
    <source>
        <dbReference type="ARBA" id="ARBA00007734"/>
    </source>
</evidence>
<dbReference type="SUPFAM" id="SSF53955">
    <property type="entry name" value="Lysozyme-like"/>
    <property type="match status" value="1"/>
</dbReference>
<dbReference type="GO" id="GO:0008933">
    <property type="term" value="F:peptidoglycan lytic transglycosylase activity"/>
    <property type="evidence" value="ECO:0007669"/>
    <property type="project" value="InterPro"/>
</dbReference>
<dbReference type="PROSITE" id="PS00922">
    <property type="entry name" value="TRANSGLYCOSYLASE"/>
    <property type="match status" value="1"/>
</dbReference>
<dbReference type="PANTHER" id="PTHR35936">
    <property type="entry name" value="MEMBRANE-BOUND LYTIC MUREIN TRANSGLYCOSYLASE F"/>
    <property type="match status" value="1"/>
</dbReference>
<sequence length="480" mass="53603">MSGKRRFGPIGLAALWLALWGLFWPPPAQAEPPPDLAKARFVDDLPAMEQRGFIRFGVAYSPTYFFFQKGRPTGYEYSLAEKYRLRLNERRRAQGQPPVDLLFVPMTRDRLIPALLEGRVDVIAAGLTITDKRAAQADFTAPYLDGVEEWIVSGKKVGGLKSLDDLAGREVCVRRSSSYFDNLLRLNQSLAARGLPPIKIVPAEETLATEDILEMVSAGIVPITVADSHMAELWAQALPGLALHRKLALAKGDRLAWMVRPSNPLLKASLDEFLAGRRQSAVLSRAKFKNHCRPAQRLKNPFSAKNMRRYAQCRPYIDKYAAKAGMDPLLVAALAFVESGFNPKAKSPGGAVGVMQLRPGGSGGRRYNAAQLQDPEINIRLGVGYLAQIRDTCFTDRDMAEEDRMLFALAAYNAGPRRLSTLRERACDMGQDPNVWFWQSEVAAHKVLSDHSVHFVRRVNKIYAAYKFDQRRRQGDFADN</sequence>
<accession>E1QLM6</accession>
<reference evidence="6 7" key="1">
    <citation type="journal article" date="2010" name="Stand. Genomic Sci.">
        <title>Complete genome sequence of Desulfarculus baarsii type strain (2st14).</title>
        <authorList>
            <person name="Sun H."/>
            <person name="Spring S."/>
            <person name="Lapidus A."/>
            <person name="Davenport K."/>
            <person name="Del Rio T.G."/>
            <person name="Tice H."/>
            <person name="Nolan M."/>
            <person name="Copeland A."/>
            <person name="Cheng J.F."/>
            <person name="Lucas S."/>
            <person name="Tapia R."/>
            <person name="Goodwin L."/>
            <person name="Pitluck S."/>
            <person name="Ivanova N."/>
            <person name="Pagani I."/>
            <person name="Mavromatis K."/>
            <person name="Ovchinnikova G."/>
            <person name="Pati A."/>
            <person name="Chen A."/>
            <person name="Palaniappan K."/>
            <person name="Hauser L."/>
            <person name="Chang Y.J."/>
            <person name="Jeffries C.D."/>
            <person name="Detter J.C."/>
            <person name="Han C."/>
            <person name="Rohde M."/>
            <person name="Brambilla E."/>
            <person name="Goker M."/>
            <person name="Woyke T."/>
            <person name="Bristow J."/>
            <person name="Eisen J.A."/>
            <person name="Markowitz V."/>
            <person name="Hugenholtz P."/>
            <person name="Kyrpides N.C."/>
            <person name="Klenk H.P."/>
            <person name="Land M."/>
        </authorList>
    </citation>
    <scope>NUCLEOTIDE SEQUENCE [LARGE SCALE GENOMIC DNA]</scope>
    <source>
        <strain evidence="7">ATCC 33931 / DSM 2075 / LMG 7858 / VKM B-1802 / 2st14</strain>
    </source>
</reference>
<comment type="subcellular location">
    <subcellularLocation>
        <location evidence="1">Cell outer membrane</location>
        <topology evidence="1">Peripheral membrane protein</topology>
    </subcellularLocation>
</comment>
<gene>
    <name evidence="6" type="ordered locus">Deba_3108</name>
</gene>
<dbReference type="InterPro" id="IPR001638">
    <property type="entry name" value="Solute-binding_3/MltF_N"/>
</dbReference>
<dbReference type="PANTHER" id="PTHR35936:SF32">
    <property type="entry name" value="MEMBRANE-BOUND LYTIC MUREIN TRANSGLYCOSYLASE F"/>
    <property type="match status" value="1"/>
</dbReference>
<dbReference type="Proteomes" id="UP000009047">
    <property type="component" value="Chromosome"/>
</dbReference>
<dbReference type="eggNOG" id="COG4623">
    <property type="taxonomic scope" value="Bacteria"/>
</dbReference>
<comment type="similarity">
    <text evidence="2">Belongs to the transglycosylase Slt family.</text>
</comment>
<dbReference type="EMBL" id="CP002085">
    <property type="protein sequence ID" value="ADK86461.1"/>
    <property type="molecule type" value="Genomic_DNA"/>
</dbReference>